<gene>
    <name evidence="28" type="ORF">AK830_g5027</name>
</gene>
<comment type="caution">
    <text evidence="28">The sequence shown here is derived from an EMBL/GenBank/DDBJ whole genome shotgun (WGS) entry which is preliminary data.</text>
</comment>
<dbReference type="InterPro" id="IPR001926">
    <property type="entry name" value="TrpB-like_PALP"/>
</dbReference>
<proteinExistence type="inferred from homology"/>
<dbReference type="InterPro" id="IPR001216">
    <property type="entry name" value="P-phosphate_BS"/>
</dbReference>
<keyword evidence="9" id="KW-0808">Transferase</keyword>
<dbReference type="EMBL" id="LKCW01000063">
    <property type="protein sequence ID" value="KPM41549.1"/>
    <property type="molecule type" value="Genomic_DNA"/>
</dbReference>
<dbReference type="NCBIfam" id="NF007989">
    <property type="entry name" value="PRK10717.1"/>
    <property type="match status" value="1"/>
</dbReference>
<evidence type="ECO:0000256" key="9">
    <source>
        <dbReference type="ARBA" id="ARBA00022679"/>
    </source>
</evidence>
<feature type="compositionally biased region" description="Low complexity" evidence="26">
    <location>
        <begin position="300"/>
        <end position="317"/>
    </location>
</feature>
<dbReference type="InterPro" id="IPR036052">
    <property type="entry name" value="TrpB-like_PALP_sf"/>
</dbReference>
<dbReference type="Proteomes" id="UP000050424">
    <property type="component" value="Unassembled WGS sequence"/>
</dbReference>
<protein>
    <recommendedName>
        <fullName evidence="21">Cysteine synthase 1</fullName>
        <ecNumber evidence="6">2.5.1.47</ecNumber>
    </recommendedName>
    <alternativeName>
        <fullName evidence="22">O-acetylserine (thiol)-lyase 1</fullName>
    </alternativeName>
    <alternativeName>
        <fullName evidence="23">O-acetylserine sulfhydrylase 1</fullName>
    </alternativeName>
    <alternativeName>
        <fullName evidence="24">O-succinylserine sulfhydrylase</fullName>
    </alternativeName>
</protein>
<evidence type="ECO:0000313" key="28">
    <source>
        <dbReference type="EMBL" id="KPM41549.1"/>
    </source>
</evidence>
<evidence type="ECO:0000256" key="1">
    <source>
        <dbReference type="ARBA" id="ARBA00001933"/>
    </source>
</evidence>
<dbReference type="GO" id="GO:0005739">
    <property type="term" value="C:mitochondrion"/>
    <property type="evidence" value="ECO:0007669"/>
    <property type="project" value="UniProtKB-SubCell"/>
</dbReference>
<feature type="compositionally biased region" description="Polar residues" evidence="26">
    <location>
        <begin position="438"/>
        <end position="453"/>
    </location>
</feature>
<dbReference type="GO" id="GO:0004124">
    <property type="term" value="F:cysteine synthase activity"/>
    <property type="evidence" value="ECO:0007669"/>
    <property type="project" value="UniProtKB-EC"/>
</dbReference>
<dbReference type="GO" id="GO:0008270">
    <property type="term" value="F:zinc ion binding"/>
    <property type="evidence" value="ECO:0007669"/>
    <property type="project" value="UniProtKB-KW"/>
</dbReference>
<dbReference type="SUPFAM" id="SSF50044">
    <property type="entry name" value="SH3-domain"/>
    <property type="match status" value="1"/>
</dbReference>
<dbReference type="InterPro" id="IPR001841">
    <property type="entry name" value="Znf_RING"/>
</dbReference>
<feature type="compositionally biased region" description="Basic and acidic residues" evidence="26">
    <location>
        <begin position="128"/>
        <end position="139"/>
    </location>
</feature>
<keyword evidence="10" id="KW-0479">Metal-binding</keyword>
<keyword evidence="11 25" id="KW-0863">Zinc-finger</keyword>
<dbReference type="InterPro" id="IPR017907">
    <property type="entry name" value="Znf_RING_CS"/>
</dbReference>
<feature type="compositionally biased region" description="Polar residues" evidence="26">
    <location>
        <begin position="398"/>
        <end position="411"/>
    </location>
</feature>
<organism evidence="28 29">
    <name type="scientific">Neonectria ditissima</name>
    <dbReference type="NCBI Taxonomy" id="78410"/>
    <lineage>
        <taxon>Eukaryota</taxon>
        <taxon>Fungi</taxon>
        <taxon>Dikarya</taxon>
        <taxon>Ascomycota</taxon>
        <taxon>Pezizomycotina</taxon>
        <taxon>Sordariomycetes</taxon>
        <taxon>Hypocreomycetidae</taxon>
        <taxon>Hypocreales</taxon>
        <taxon>Nectriaceae</taxon>
        <taxon>Neonectria</taxon>
    </lineage>
</organism>
<keyword evidence="14" id="KW-0663">Pyridoxal phosphate</keyword>
<evidence type="ECO:0000256" key="24">
    <source>
        <dbReference type="ARBA" id="ARBA00081847"/>
    </source>
</evidence>
<dbReference type="PROSITE" id="PS00901">
    <property type="entry name" value="CYS_SYNTHASE"/>
    <property type="match status" value="1"/>
</dbReference>
<evidence type="ECO:0000256" key="25">
    <source>
        <dbReference type="PROSITE-ProRule" id="PRU00175"/>
    </source>
</evidence>
<keyword evidence="8" id="KW-0028">Amino-acid biosynthesis</keyword>
<evidence type="ECO:0000256" key="20">
    <source>
        <dbReference type="ARBA" id="ARBA00058228"/>
    </source>
</evidence>
<evidence type="ECO:0000256" key="8">
    <source>
        <dbReference type="ARBA" id="ARBA00022605"/>
    </source>
</evidence>
<feature type="compositionally biased region" description="Low complexity" evidence="26">
    <location>
        <begin position="416"/>
        <end position="427"/>
    </location>
</feature>
<feature type="region of interest" description="Disordered" evidence="26">
    <location>
        <begin position="97"/>
        <end position="139"/>
    </location>
</feature>
<dbReference type="GO" id="GO:0006535">
    <property type="term" value="P:cysteine biosynthetic process from serine"/>
    <property type="evidence" value="ECO:0007669"/>
    <property type="project" value="InterPro"/>
</dbReference>
<evidence type="ECO:0000256" key="17">
    <source>
        <dbReference type="ARBA" id="ARBA00023192"/>
    </source>
</evidence>
<feature type="region of interest" description="Disordered" evidence="26">
    <location>
        <begin position="151"/>
        <end position="239"/>
    </location>
</feature>
<evidence type="ECO:0000256" key="10">
    <source>
        <dbReference type="ARBA" id="ARBA00022723"/>
    </source>
</evidence>
<evidence type="ECO:0000256" key="4">
    <source>
        <dbReference type="ARBA" id="ARBA00007103"/>
    </source>
</evidence>
<dbReference type="SUPFAM" id="SSF53686">
    <property type="entry name" value="Tryptophan synthase beta subunit-like PLP-dependent enzymes"/>
    <property type="match status" value="1"/>
</dbReference>
<dbReference type="Gene3D" id="3.30.40.10">
    <property type="entry name" value="Zinc/RING finger domain, C3HC4 (zinc finger)"/>
    <property type="match status" value="1"/>
</dbReference>
<comment type="similarity">
    <text evidence="4">Belongs to the cysteine synthase/cystathionine beta-synthase family.</text>
</comment>
<dbReference type="Gene3D" id="3.40.50.1100">
    <property type="match status" value="2"/>
</dbReference>
<accession>A0A0P7BLT8</accession>
<dbReference type="FunFam" id="3.40.50.1100:FF:000011">
    <property type="entry name" value="Cysteine synthase (o-acetylserine)"/>
    <property type="match status" value="1"/>
</dbReference>
<dbReference type="InterPro" id="IPR018957">
    <property type="entry name" value="Znf_C3HC4_RING-type"/>
</dbReference>
<name>A0A0P7BLT8_9HYPO</name>
<feature type="compositionally biased region" description="Polar residues" evidence="26">
    <location>
        <begin position="461"/>
        <end position="473"/>
    </location>
</feature>
<comment type="catalytic activity">
    <reaction evidence="19">
        <text>O-succinyl-L-serine + hydrogen sulfide = L-cysteine + succinate</text>
        <dbReference type="Rhea" id="RHEA:53816"/>
        <dbReference type="ChEBI" id="CHEBI:29919"/>
        <dbReference type="ChEBI" id="CHEBI:30031"/>
        <dbReference type="ChEBI" id="CHEBI:35235"/>
        <dbReference type="ChEBI" id="CHEBI:136856"/>
    </reaction>
</comment>
<dbReference type="InterPro" id="IPR013083">
    <property type="entry name" value="Znf_RING/FYVE/PHD"/>
</dbReference>
<keyword evidence="16" id="KW-0496">Mitochondrion</keyword>
<evidence type="ECO:0000256" key="11">
    <source>
        <dbReference type="ARBA" id="ARBA00022771"/>
    </source>
</evidence>
<dbReference type="Pfam" id="PF00291">
    <property type="entry name" value="PALP"/>
    <property type="match status" value="1"/>
</dbReference>
<evidence type="ECO:0000256" key="18">
    <source>
        <dbReference type="ARBA" id="ARBA00047931"/>
    </source>
</evidence>
<evidence type="ECO:0000256" key="26">
    <source>
        <dbReference type="SAM" id="MobiDB-lite"/>
    </source>
</evidence>
<comment type="catalytic activity">
    <reaction evidence="18">
        <text>O-acetyl-L-serine + hydrogen sulfide = L-cysteine + acetate</text>
        <dbReference type="Rhea" id="RHEA:14829"/>
        <dbReference type="ChEBI" id="CHEBI:29919"/>
        <dbReference type="ChEBI" id="CHEBI:30089"/>
        <dbReference type="ChEBI" id="CHEBI:35235"/>
        <dbReference type="ChEBI" id="CHEBI:58340"/>
        <dbReference type="EC" id="2.5.1.47"/>
    </reaction>
</comment>
<dbReference type="Pfam" id="PF00097">
    <property type="entry name" value="zf-C3HC4"/>
    <property type="match status" value="1"/>
</dbReference>
<dbReference type="OrthoDB" id="1305878at2759"/>
<evidence type="ECO:0000256" key="15">
    <source>
        <dbReference type="ARBA" id="ARBA00022946"/>
    </source>
</evidence>
<evidence type="ECO:0000256" key="5">
    <source>
        <dbReference type="ARBA" id="ARBA00008649"/>
    </source>
</evidence>
<dbReference type="EC" id="2.5.1.47" evidence="6"/>
<reference evidence="28 29" key="1">
    <citation type="submission" date="2015-09" db="EMBL/GenBank/DDBJ databases">
        <title>Draft genome of a European isolate of the apple canker pathogen Neonectria ditissima.</title>
        <authorList>
            <person name="Gomez-Cortecero A."/>
            <person name="Harrison R.J."/>
            <person name="Armitage A.D."/>
        </authorList>
    </citation>
    <scope>NUCLEOTIDE SEQUENCE [LARGE SCALE GENOMIC DNA]</scope>
    <source>
        <strain evidence="28 29">R09/05</strain>
    </source>
</reference>
<keyword evidence="17" id="KW-0198">Cysteine biosynthesis</keyword>
<evidence type="ECO:0000256" key="21">
    <source>
        <dbReference type="ARBA" id="ARBA00072087"/>
    </source>
</evidence>
<evidence type="ECO:0000256" key="14">
    <source>
        <dbReference type="ARBA" id="ARBA00022898"/>
    </source>
</evidence>
<comment type="pathway">
    <text evidence="3">Amino-acid biosynthesis; L-cysteine biosynthesis; L-cysteine from L-serine: step 2/2.</text>
</comment>
<evidence type="ECO:0000259" key="27">
    <source>
        <dbReference type="PROSITE" id="PS50089"/>
    </source>
</evidence>
<keyword evidence="12" id="KW-0862">Zinc</keyword>
<comment type="similarity">
    <text evidence="5">Belongs to the SH3RF family.</text>
</comment>
<dbReference type="PROSITE" id="PS00518">
    <property type="entry name" value="ZF_RING_1"/>
    <property type="match status" value="1"/>
</dbReference>
<dbReference type="Gene3D" id="2.30.30.40">
    <property type="entry name" value="SH3 Domains"/>
    <property type="match status" value="1"/>
</dbReference>
<comment type="function">
    <text evidence="20">Catalyzes the conversion of O-succinyl-L-serine into cysteine, the last step in the cysteine biosynthesis pathway. Can also use O-acetyl-L-serine.</text>
</comment>
<sequence length="1287" mass="140863">MESPRPGLDLEKELTCSICTELLYQPLTLLDCLHTFCGACLKEWFSFQAATAARSPNPPVPGAAVFTCPACRANVRDSRHNATVVTLLDMFVAANPDKDRSPAEKEEMAAKYKPGDQVLPKLPSSRTAGERRADDEDRRLVDEVRELSLRDAGVSGSVPPRARRRRDSRSDDGLRTSRDRSLDSRQRHGEHRPRADEGPRHSADHVYTESERRNRRSESRQRQIEHQSSIRSLISSADMSERDIEREIEAFARQIQEEGLLDGLDLDNIDLSRDDELSRRITEAYRRRQRERARHEATRRNNGSGYSSSRYTESTSTDVRLRAPNGSDRPRSRTRPHSRSASATSQTEERTRPPSSTPSAALDVQDSSRRTRRRTASDSRSATTPIFPTISDTRPAARSSTDLSLRSQTSDPMAPRSSFSESRSTSTPAVPGVPPPSTNDLGTHAGTSSNLSFASRAPQGAPSSGQTSTQPAATHQDLGQGRGNRFSRPADLAIVHSAVASPINSPTATSHQRTRSQLFPEPSISCSRCNKPHIEYEVHYNCVSCYNGQWNICLDCYRAGKGCLYWFGFGHGATAKWEKKRRQADGPVAMPHILTASRYLPPRSTPGGADGRKTLSMEDPRKRLETGTFCAKCFAWTNECYWRCDVCNEGDWGFCNDCVNQGRSCTHPLLPLVHEATQSPLGRPVSPRSPGRPPTATILHGPNTSIMGAFKPLSFATRCDVCQDPIPPSQARYHCYNCTSSLVPDAAPGDYDICSSCYGNLVARGQISGENGHSGWRRCFNGHRMVVVAFTNGKVGQWRYVANDLVGGRSLRSEAPESPERQAKGLQKWLWQHGDQAVARLITKDVSETAPTSDGSTAMSKNFPPDGGVGYKASARWAWYPKTGSDDELLFPRGAEIKEIEDVNGDWFFGSYMGTRGLFPAPVRRLAVAAAKAAEPSAHTIAVSGAQGVAKGLTGAIGNTPLIRLNKLSEETGCEILGKAEFMNPGGSVKDRAALYVVKDAEERGLLKPGGTVVEGTAGNTGIGLAHVCRSRGYKLVIYMPNTQSQGKIDLLRLLGAEVYPVPAVAFDNPENYNHQARRHAEGLDNAVWTNQFDNTANRRAHIETTGPEIWTQTQGKVDAFTCATGTAGTLAGITRYLKDVSNGRVKSFLADPPGSVLHSYITSGGKLTERSGSSITEGIGQGRITDNLQPDIDLIDGSLTIADEKSIEMVYRCLDEEGLYLGASSSLNVVAAKEVAEKLGKGNTVVTVLCDGAYRYADRLFSRKWLTEKKLLGAIPKHLEKYIVLP</sequence>
<feature type="domain" description="RING-type" evidence="27">
    <location>
        <begin position="16"/>
        <end position="72"/>
    </location>
</feature>
<evidence type="ECO:0000256" key="16">
    <source>
        <dbReference type="ARBA" id="ARBA00023128"/>
    </source>
</evidence>
<dbReference type="SMART" id="SM00184">
    <property type="entry name" value="RING"/>
    <property type="match status" value="1"/>
</dbReference>
<feature type="compositionally biased region" description="Basic and acidic residues" evidence="26">
    <location>
        <begin position="97"/>
        <end position="114"/>
    </location>
</feature>
<evidence type="ECO:0000256" key="12">
    <source>
        <dbReference type="ARBA" id="ARBA00022833"/>
    </source>
</evidence>
<feature type="compositionally biased region" description="Basic and acidic residues" evidence="26">
    <location>
        <begin position="168"/>
        <end position="225"/>
    </location>
</feature>
<dbReference type="Pfam" id="PF00018">
    <property type="entry name" value="SH3_1"/>
    <property type="match status" value="1"/>
</dbReference>
<feature type="region of interest" description="Disordered" evidence="26">
    <location>
        <begin position="286"/>
        <end position="486"/>
    </location>
</feature>
<dbReference type="InterPro" id="IPR043145">
    <property type="entry name" value="Znf_ZZ_sf"/>
</dbReference>
<evidence type="ECO:0000313" key="29">
    <source>
        <dbReference type="Proteomes" id="UP000050424"/>
    </source>
</evidence>
<comment type="subcellular location">
    <subcellularLocation>
        <location evidence="2">Mitochondrion</location>
    </subcellularLocation>
</comment>
<dbReference type="STRING" id="78410.A0A0P7BLT8"/>
<dbReference type="InterPro" id="IPR036028">
    <property type="entry name" value="SH3-like_dom_sf"/>
</dbReference>
<dbReference type="PROSITE" id="PS50089">
    <property type="entry name" value="ZF_RING_2"/>
    <property type="match status" value="1"/>
</dbReference>
<dbReference type="PANTHER" id="PTHR10314">
    <property type="entry name" value="CYSTATHIONINE BETA-SYNTHASE"/>
    <property type="match status" value="1"/>
</dbReference>
<dbReference type="InterPro" id="IPR001452">
    <property type="entry name" value="SH3_domain"/>
</dbReference>
<evidence type="ECO:0000256" key="22">
    <source>
        <dbReference type="ARBA" id="ARBA00078262"/>
    </source>
</evidence>
<keyword evidence="7" id="KW-0728">SH3 domain</keyword>
<keyword evidence="29" id="KW-1185">Reference proteome</keyword>
<evidence type="ECO:0000256" key="2">
    <source>
        <dbReference type="ARBA" id="ARBA00004173"/>
    </source>
</evidence>
<evidence type="ECO:0000256" key="6">
    <source>
        <dbReference type="ARBA" id="ARBA00012681"/>
    </source>
</evidence>
<keyword evidence="15" id="KW-0809">Transit peptide</keyword>
<comment type="cofactor">
    <cofactor evidence="1">
        <name>pyridoxal 5'-phosphate</name>
        <dbReference type="ChEBI" id="CHEBI:597326"/>
    </cofactor>
</comment>
<dbReference type="SMART" id="SM00326">
    <property type="entry name" value="SH3"/>
    <property type="match status" value="1"/>
</dbReference>
<dbReference type="InterPro" id="IPR050214">
    <property type="entry name" value="Cys_Synth/Cystath_Beta-Synth"/>
</dbReference>
<dbReference type="Gene3D" id="3.30.60.90">
    <property type="match status" value="1"/>
</dbReference>
<evidence type="ECO:0000256" key="19">
    <source>
        <dbReference type="ARBA" id="ARBA00050981"/>
    </source>
</evidence>
<keyword evidence="13" id="KW-0832">Ubl conjugation</keyword>
<dbReference type="CDD" id="cd01561">
    <property type="entry name" value="CBS_like"/>
    <property type="match status" value="1"/>
</dbReference>
<evidence type="ECO:0000256" key="7">
    <source>
        <dbReference type="ARBA" id="ARBA00022443"/>
    </source>
</evidence>
<evidence type="ECO:0000256" key="3">
    <source>
        <dbReference type="ARBA" id="ARBA00004962"/>
    </source>
</evidence>
<evidence type="ECO:0000256" key="13">
    <source>
        <dbReference type="ARBA" id="ARBA00022843"/>
    </source>
</evidence>
<dbReference type="FunFam" id="3.40.50.1100:FF:000049">
    <property type="entry name" value="Cysteine synthase, putative"/>
    <property type="match status" value="1"/>
</dbReference>
<dbReference type="SUPFAM" id="SSF57850">
    <property type="entry name" value="RING/U-box"/>
    <property type="match status" value="2"/>
</dbReference>
<evidence type="ECO:0000256" key="23">
    <source>
        <dbReference type="ARBA" id="ARBA00079147"/>
    </source>
</evidence>